<name>A0AAQ4FK57_AMBAM</name>
<evidence type="ECO:0000313" key="1">
    <source>
        <dbReference type="EMBL" id="KAK8787115.1"/>
    </source>
</evidence>
<comment type="caution">
    <text evidence="1">The sequence shown here is derived from an EMBL/GenBank/DDBJ whole genome shotgun (WGS) entry which is preliminary data.</text>
</comment>
<dbReference type="InterPro" id="IPR012674">
    <property type="entry name" value="Calycin"/>
</dbReference>
<evidence type="ECO:0000313" key="2">
    <source>
        <dbReference type="Proteomes" id="UP001321473"/>
    </source>
</evidence>
<dbReference type="EMBL" id="JARKHS020002097">
    <property type="protein sequence ID" value="KAK8787115.1"/>
    <property type="molecule type" value="Genomic_DNA"/>
</dbReference>
<dbReference type="Gene3D" id="2.40.128.20">
    <property type="match status" value="1"/>
</dbReference>
<reference evidence="1 2" key="1">
    <citation type="journal article" date="2023" name="Arcadia Sci">
        <title>De novo assembly of a long-read Amblyomma americanum tick genome.</title>
        <authorList>
            <person name="Chou S."/>
            <person name="Poskanzer K.E."/>
            <person name="Rollins M."/>
            <person name="Thuy-Boun P.S."/>
        </authorList>
    </citation>
    <scope>NUCLEOTIDE SEQUENCE [LARGE SCALE GENOMIC DNA]</scope>
    <source>
        <strain evidence="1">F_SG_1</strain>
        <tissue evidence="1">Salivary glands</tissue>
    </source>
</reference>
<gene>
    <name evidence="1" type="ORF">V5799_023109</name>
</gene>
<dbReference type="Proteomes" id="UP001321473">
    <property type="component" value="Unassembled WGS sequence"/>
</dbReference>
<protein>
    <submittedName>
        <fullName evidence="1">Uncharacterized protein</fullName>
    </submittedName>
</protein>
<proteinExistence type="predicted"/>
<keyword evidence="2" id="KW-1185">Reference proteome</keyword>
<accession>A0AAQ4FK57</accession>
<organism evidence="1 2">
    <name type="scientific">Amblyomma americanum</name>
    <name type="common">Lone star tick</name>
    <dbReference type="NCBI Taxonomy" id="6943"/>
    <lineage>
        <taxon>Eukaryota</taxon>
        <taxon>Metazoa</taxon>
        <taxon>Ecdysozoa</taxon>
        <taxon>Arthropoda</taxon>
        <taxon>Chelicerata</taxon>
        <taxon>Arachnida</taxon>
        <taxon>Acari</taxon>
        <taxon>Parasitiformes</taxon>
        <taxon>Ixodida</taxon>
        <taxon>Ixodoidea</taxon>
        <taxon>Ixodidae</taxon>
        <taxon>Amblyomminae</taxon>
        <taxon>Amblyomma</taxon>
    </lineage>
</organism>
<dbReference type="AlphaFoldDB" id="A0AAQ4FK57"/>
<sequence length="127" mass="15005">MRISQQKGLFTIQVLTASGECYYFRKYDFILNWRRLPGKENQPRLETGRIFGQKLPNEVHSTYAILYASPFCIILGAEFPPGRVKTDCTYWTKFKNIGTFHWQCEFILNLYCKEPTYVVKNATECWK</sequence>